<dbReference type="STRING" id="1077675.BCR22_08245"/>
<evidence type="ECO:0000313" key="3">
    <source>
        <dbReference type="Proteomes" id="UP000249828"/>
    </source>
</evidence>
<reference evidence="2 3" key="1">
    <citation type="submission" date="2017-11" db="EMBL/GenBank/DDBJ databases">
        <title>Draft genome sequence of Enterococcus plantarum TRW2 strain isolated from lettuce.</title>
        <authorList>
            <person name="Kim E.B."/>
            <person name="Marco M.L."/>
            <person name="Williams T.R."/>
            <person name="You I.H."/>
        </authorList>
    </citation>
    <scope>NUCLEOTIDE SEQUENCE [LARGE SCALE GENOMIC DNA]</scope>
    <source>
        <strain evidence="2 3">TRW2</strain>
    </source>
</reference>
<accession>A0A2W3ZNK2</accession>
<dbReference type="Proteomes" id="UP000249828">
    <property type="component" value="Unassembled WGS sequence"/>
</dbReference>
<keyword evidence="3" id="KW-1185">Reference proteome</keyword>
<gene>
    <name evidence="2" type="ORF">CI088_04330</name>
</gene>
<evidence type="ECO:0000256" key="1">
    <source>
        <dbReference type="SAM" id="Coils"/>
    </source>
</evidence>
<feature type="coiled-coil region" evidence="1">
    <location>
        <begin position="184"/>
        <end position="211"/>
    </location>
</feature>
<comment type="caution">
    <text evidence="2">The sequence shown here is derived from an EMBL/GenBank/DDBJ whole genome shotgun (WGS) entry which is preliminary data.</text>
</comment>
<dbReference type="EMBL" id="PIEU01000042">
    <property type="protein sequence ID" value="PZL75674.1"/>
    <property type="molecule type" value="Genomic_DNA"/>
</dbReference>
<evidence type="ECO:0000313" key="2">
    <source>
        <dbReference type="EMBL" id="PZL75674.1"/>
    </source>
</evidence>
<name>A0A2W3ZNK2_9ENTE</name>
<sequence length="231" mass="26148">RIFNFVDEKDIVPIGYRHTDWNIKLRHVGMLIFIDSKKKGMIDQHMWGGYQFKNGNLQVTKESLVQFQQAKHAYNMLIMREQVKNLEQLKKKFTASGGGLSSGEQIYLDDSQALAVVSHASSEFKTAMLSVVMVYQKGIQNAEKLWTETLTDARSIGTDLSEGEIKSALAEGGCTEQSIVTEPVNEYKEKINKAKKMAEKFNQLAKEIRGKMTELVQRDQELAKQLKGLVS</sequence>
<dbReference type="AlphaFoldDB" id="A0A2W3ZNK2"/>
<feature type="non-terminal residue" evidence="2">
    <location>
        <position position="1"/>
    </location>
</feature>
<proteinExistence type="predicted"/>
<organism evidence="2 3">
    <name type="scientific">Enterococcus plantarum</name>
    <dbReference type="NCBI Taxonomy" id="1077675"/>
    <lineage>
        <taxon>Bacteria</taxon>
        <taxon>Bacillati</taxon>
        <taxon>Bacillota</taxon>
        <taxon>Bacilli</taxon>
        <taxon>Lactobacillales</taxon>
        <taxon>Enterococcaceae</taxon>
        <taxon>Enterococcus</taxon>
    </lineage>
</organism>
<protein>
    <submittedName>
        <fullName evidence="2">Uncharacterized protein</fullName>
    </submittedName>
</protein>
<keyword evidence="1" id="KW-0175">Coiled coil</keyword>